<keyword evidence="9" id="KW-0067">ATP-binding</keyword>
<dbReference type="PROSITE" id="PS50109">
    <property type="entry name" value="HIS_KIN"/>
    <property type="match status" value="1"/>
</dbReference>
<evidence type="ECO:0000256" key="9">
    <source>
        <dbReference type="ARBA" id="ARBA00022840"/>
    </source>
</evidence>
<organism evidence="16 17">
    <name type="scientific">Exiguobacterium aurantiacum</name>
    <dbReference type="NCBI Taxonomy" id="33987"/>
    <lineage>
        <taxon>Bacteria</taxon>
        <taxon>Bacillati</taxon>
        <taxon>Bacillota</taxon>
        <taxon>Bacilli</taxon>
        <taxon>Bacillales</taxon>
        <taxon>Bacillales Family XII. Incertae Sedis</taxon>
        <taxon>Exiguobacterium</taxon>
    </lineage>
</organism>
<comment type="catalytic activity">
    <reaction evidence="1">
        <text>ATP + protein L-histidine = ADP + protein N-phospho-L-histidine.</text>
        <dbReference type="EC" id="2.7.13.3"/>
    </reaction>
</comment>
<dbReference type="InterPro" id="IPR003660">
    <property type="entry name" value="HAMP_dom"/>
</dbReference>
<dbReference type="Proteomes" id="UP000254060">
    <property type="component" value="Unassembled WGS sequence"/>
</dbReference>
<evidence type="ECO:0000256" key="11">
    <source>
        <dbReference type="ARBA" id="ARBA00023136"/>
    </source>
</evidence>
<evidence type="ECO:0000259" key="14">
    <source>
        <dbReference type="PROSITE" id="PS50109"/>
    </source>
</evidence>
<evidence type="ECO:0000313" key="17">
    <source>
        <dbReference type="Proteomes" id="UP000254060"/>
    </source>
</evidence>
<dbReference type="SMART" id="SM00387">
    <property type="entry name" value="HATPase_c"/>
    <property type="match status" value="1"/>
</dbReference>
<evidence type="ECO:0000256" key="13">
    <source>
        <dbReference type="SAM" id="Phobius"/>
    </source>
</evidence>
<dbReference type="GO" id="GO:0005886">
    <property type="term" value="C:plasma membrane"/>
    <property type="evidence" value="ECO:0007669"/>
    <property type="project" value="UniProtKB-SubCell"/>
</dbReference>
<keyword evidence="13" id="KW-1133">Transmembrane helix</keyword>
<dbReference type="SMART" id="SM00304">
    <property type="entry name" value="HAMP"/>
    <property type="match status" value="1"/>
</dbReference>
<dbReference type="SUPFAM" id="SSF47384">
    <property type="entry name" value="Homodimeric domain of signal transducing histidine kinase"/>
    <property type="match status" value="1"/>
</dbReference>
<dbReference type="Pfam" id="PF00672">
    <property type="entry name" value="HAMP"/>
    <property type="match status" value="1"/>
</dbReference>
<dbReference type="CDD" id="cd00075">
    <property type="entry name" value="HATPase"/>
    <property type="match status" value="1"/>
</dbReference>
<evidence type="ECO:0000256" key="10">
    <source>
        <dbReference type="ARBA" id="ARBA00023012"/>
    </source>
</evidence>
<dbReference type="AlphaFoldDB" id="A0A377FVQ8"/>
<evidence type="ECO:0000256" key="12">
    <source>
        <dbReference type="SAM" id="Coils"/>
    </source>
</evidence>
<feature type="domain" description="Histidine kinase" evidence="14">
    <location>
        <begin position="625"/>
        <end position="841"/>
    </location>
</feature>
<dbReference type="InterPro" id="IPR004358">
    <property type="entry name" value="Sig_transdc_His_kin-like_C"/>
</dbReference>
<keyword evidence="10" id="KW-0902">Two-component regulatory system</keyword>
<dbReference type="RefSeq" id="WP_029335790.1">
    <property type="nucleotide sequence ID" value="NZ_UGGP01000001.1"/>
</dbReference>
<dbReference type="InterPro" id="IPR050736">
    <property type="entry name" value="Sensor_HK_Regulatory"/>
</dbReference>
<dbReference type="STRING" id="1397694.GCA_000702585_02765"/>
<feature type="coiled-coil region" evidence="12">
    <location>
        <begin position="282"/>
        <end position="333"/>
    </location>
</feature>
<dbReference type="Pfam" id="PF00512">
    <property type="entry name" value="HisKA"/>
    <property type="match status" value="1"/>
</dbReference>
<dbReference type="EMBL" id="UGGP01000001">
    <property type="protein sequence ID" value="STO08899.1"/>
    <property type="molecule type" value="Genomic_DNA"/>
</dbReference>
<keyword evidence="12" id="KW-0175">Coiled coil</keyword>
<dbReference type="InterPro" id="IPR003594">
    <property type="entry name" value="HATPase_dom"/>
</dbReference>
<dbReference type="PANTHER" id="PTHR43711">
    <property type="entry name" value="TWO-COMPONENT HISTIDINE KINASE"/>
    <property type="match status" value="1"/>
</dbReference>
<evidence type="ECO:0000256" key="7">
    <source>
        <dbReference type="ARBA" id="ARBA00022741"/>
    </source>
</evidence>
<proteinExistence type="predicted"/>
<dbReference type="GO" id="GO:0000155">
    <property type="term" value="F:phosphorelay sensor kinase activity"/>
    <property type="evidence" value="ECO:0007669"/>
    <property type="project" value="InterPro"/>
</dbReference>
<keyword evidence="6 16" id="KW-0808">Transferase</keyword>
<accession>A0A377FVQ8</accession>
<dbReference type="InterPro" id="IPR036890">
    <property type="entry name" value="HATPase_C_sf"/>
</dbReference>
<keyword evidence="11 13" id="KW-0472">Membrane</keyword>
<evidence type="ECO:0000256" key="5">
    <source>
        <dbReference type="ARBA" id="ARBA00022553"/>
    </source>
</evidence>
<evidence type="ECO:0000256" key="3">
    <source>
        <dbReference type="ARBA" id="ARBA00012438"/>
    </source>
</evidence>
<keyword evidence="8 16" id="KW-0418">Kinase</keyword>
<dbReference type="CDD" id="cd00082">
    <property type="entry name" value="HisKA"/>
    <property type="match status" value="1"/>
</dbReference>
<feature type="domain" description="HAMP" evidence="15">
    <location>
        <begin position="237"/>
        <end position="290"/>
    </location>
</feature>
<dbReference type="PRINTS" id="PR00344">
    <property type="entry name" value="BCTRLSENSOR"/>
</dbReference>
<keyword evidence="13" id="KW-0812">Transmembrane</keyword>
<keyword evidence="4" id="KW-1003">Cell membrane</keyword>
<keyword evidence="5" id="KW-0597">Phosphoprotein</keyword>
<evidence type="ECO:0000259" key="15">
    <source>
        <dbReference type="PROSITE" id="PS50885"/>
    </source>
</evidence>
<evidence type="ECO:0000256" key="1">
    <source>
        <dbReference type="ARBA" id="ARBA00000085"/>
    </source>
</evidence>
<dbReference type="InterPro" id="IPR029016">
    <property type="entry name" value="GAF-like_dom_sf"/>
</dbReference>
<reference evidence="16 17" key="1">
    <citation type="submission" date="2018-06" db="EMBL/GenBank/DDBJ databases">
        <authorList>
            <consortium name="Pathogen Informatics"/>
            <person name="Doyle S."/>
        </authorList>
    </citation>
    <scope>NUCLEOTIDE SEQUENCE [LARGE SCALE GENOMIC DNA]</scope>
    <source>
        <strain evidence="16 17">NCTC13163</strain>
    </source>
</reference>
<feature type="transmembrane region" description="Helical" evidence="13">
    <location>
        <begin position="215"/>
        <end position="236"/>
    </location>
</feature>
<dbReference type="Pfam" id="PF02518">
    <property type="entry name" value="HATPase_c"/>
    <property type="match status" value="1"/>
</dbReference>
<dbReference type="SUPFAM" id="SSF55781">
    <property type="entry name" value="GAF domain-like"/>
    <property type="match status" value="1"/>
</dbReference>
<dbReference type="PANTHER" id="PTHR43711:SF1">
    <property type="entry name" value="HISTIDINE KINASE 1"/>
    <property type="match status" value="1"/>
</dbReference>
<dbReference type="PROSITE" id="PS50885">
    <property type="entry name" value="HAMP"/>
    <property type="match status" value="1"/>
</dbReference>
<dbReference type="Gene3D" id="6.10.340.10">
    <property type="match status" value="1"/>
</dbReference>
<evidence type="ECO:0000313" key="16">
    <source>
        <dbReference type="EMBL" id="STO08899.1"/>
    </source>
</evidence>
<evidence type="ECO:0000256" key="4">
    <source>
        <dbReference type="ARBA" id="ARBA00022475"/>
    </source>
</evidence>
<dbReference type="SUPFAM" id="SSF55874">
    <property type="entry name" value="ATPase domain of HSP90 chaperone/DNA topoisomerase II/histidine kinase"/>
    <property type="match status" value="1"/>
</dbReference>
<dbReference type="InterPro" id="IPR036097">
    <property type="entry name" value="HisK_dim/P_sf"/>
</dbReference>
<protein>
    <recommendedName>
        <fullName evidence="3">histidine kinase</fullName>
        <ecNumber evidence="3">2.7.13.3</ecNumber>
    </recommendedName>
</protein>
<comment type="subcellular location">
    <subcellularLocation>
        <location evidence="2">Cell membrane</location>
        <topology evidence="2">Multi-pass membrane protein</topology>
    </subcellularLocation>
</comment>
<dbReference type="Gene3D" id="3.30.565.10">
    <property type="entry name" value="Histidine kinase-like ATPase, C-terminal domain"/>
    <property type="match status" value="1"/>
</dbReference>
<dbReference type="FunFam" id="1.10.287.130:FF:000001">
    <property type="entry name" value="Two-component sensor histidine kinase"/>
    <property type="match status" value="1"/>
</dbReference>
<dbReference type="InterPro" id="IPR005467">
    <property type="entry name" value="His_kinase_dom"/>
</dbReference>
<dbReference type="OrthoDB" id="2356563at2"/>
<sequence>MNRWFKQKLGRDIMVVLYSFLVVALVGSGIAYWYVEDRLAANEARLREVDERISRLNTLWDEWQAAQYDSRGYLLFGDTAALERARSKENEFQQEINWFKSVVQTRQGEIFADDLQNFHDFYFDVILPVTLEYGQSRSEGDVSETFIDPDTVASLPTAQRLIEQGAIQFSPERGIDTLGPIQQIETSLTDYKTLMNSEKEIVYAEWRQNNNILQFLWIASIVSFAVLILLFVQPFLRRQSRLISRLAVASDRLLKGEIVDLSDQMDREDEIGTMSRSFNKMAETLRDNERHLIEKNHELQAQQEELIAQQEELQAQQQELEEILEQTQQNEQHLAYRNELTETLAARDSLTAYPEIIEKLVAITDSEVGALVFVDATGSFSVTSHGLNETLTRQLLDSENSVLTRAMTLRTTVHSSKQVASDHPLPYPYYMYETAVPVHDPTDDSIIAFIYLVRYKDRFTQTQMGDIMSFARQLSLSLLRMRLFEEMTREKGKTERILDSIREAVIYVEHSTDDVFVNRPLYEMFPELDDITSRELAELSWNEWRETIATTVDQEDDFVTYTDRLFTDDFPHDSVSFSIRKGEMNLQMYAERIVVGGLSKGTLLVFRDITSETEAERLKSEFISTISHELRTPLSSIYGFTELMVKKQLPNEKQAKYLQTIHAETERLTHLVNDFLDVQRMEAGSQMYDREQLDIEPVIRDMMTFYEASSLKHQFELVTADDRPYELFADCQKFKQLMSNLLSNAVKYSPHGGKITIELAHHDQSVSIKVKDEGIGIPSEALDRLFDKFYRVDNSDSREIGGTGLGLPICQEIVRGHAGQIHVESVQHKGSTFTVVIPSYEHAVREEAQTTA</sequence>
<dbReference type="Gene3D" id="1.10.287.130">
    <property type="match status" value="1"/>
</dbReference>
<evidence type="ECO:0000256" key="2">
    <source>
        <dbReference type="ARBA" id="ARBA00004651"/>
    </source>
</evidence>
<dbReference type="CDD" id="cd06225">
    <property type="entry name" value="HAMP"/>
    <property type="match status" value="1"/>
</dbReference>
<dbReference type="FunFam" id="3.30.565.10:FF:000006">
    <property type="entry name" value="Sensor histidine kinase WalK"/>
    <property type="match status" value="1"/>
</dbReference>
<evidence type="ECO:0000256" key="8">
    <source>
        <dbReference type="ARBA" id="ARBA00022777"/>
    </source>
</evidence>
<dbReference type="GO" id="GO:0005524">
    <property type="term" value="F:ATP binding"/>
    <property type="evidence" value="ECO:0007669"/>
    <property type="project" value="UniProtKB-KW"/>
</dbReference>
<evidence type="ECO:0000256" key="6">
    <source>
        <dbReference type="ARBA" id="ARBA00022679"/>
    </source>
</evidence>
<name>A0A377FVQ8_9BACL</name>
<keyword evidence="7" id="KW-0547">Nucleotide-binding</keyword>
<dbReference type="Gene3D" id="3.30.450.40">
    <property type="match status" value="1"/>
</dbReference>
<dbReference type="SMART" id="SM00388">
    <property type="entry name" value="HisKA"/>
    <property type="match status" value="1"/>
</dbReference>
<gene>
    <name evidence="16" type="primary">yycG_2</name>
    <name evidence="16" type="ORF">NCTC13163_02277</name>
</gene>
<feature type="transmembrane region" description="Helical" evidence="13">
    <location>
        <begin position="12"/>
        <end position="35"/>
    </location>
</feature>
<dbReference type="EC" id="2.7.13.3" evidence="3"/>
<dbReference type="Gene3D" id="3.30.450.20">
    <property type="entry name" value="PAS domain"/>
    <property type="match status" value="1"/>
</dbReference>
<dbReference type="InterPro" id="IPR003661">
    <property type="entry name" value="HisK_dim/P_dom"/>
</dbReference>